<dbReference type="InterPro" id="IPR036249">
    <property type="entry name" value="Thioredoxin-like_sf"/>
</dbReference>
<proteinExistence type="predicted"/>
<accession>A0A516GV07</accession>
<evidence type="ECO:0000313" key="3">
    <source>
        <dbReference type="Proteomes" id="UP000319209"/>
    </source>
</evidence>
<dbReference type="KEGG" id="fop:FNB79_15690"/>
<dbReference type="AlphaFoldDB" id="A0A516GV07"/>
<gene>
    <name evidence="2" type="ORF">FNB79_15690</name>
</gene>
<dbReference type="Pfam" id="PF13905">
    <property type="entry name" value="Thioredoxin_8"/>
    <property type="match status" value="1"/>
</dbReference>
<evidence type="ECO:0000313" key="2">
    <source>
        <dbReference type="EMBL" id="QDO95353.1"/>
    </source>
</evidence>
<organism evidence="2 3">
    <name type="scientific">Formosa sediminum</name>
    <dbReference type="NCBI Taxonomy" id="2594004"/>
    <lineage>
        <taxon>Bacteria</taxon>
        <taxon>Pseudomonadati</taxon>
        <taxon>Bacteroidota</taxon>
        <taxon>Flavobacteriia</taxon>
        <taxon>Flavobacteriales</taxon>
        <taxon>Flavobacteriaceae</taxon>
        <taxon>Formosa</taxon>
    </lineage>
</organism>
<protein>
    <recommendedName>
        <fullName evidence="1">Thioredoxin-like fold domain-containing protein</fullName>
    </recommendedName>
</protein>
<reference evidence="2 3" key="1">
    <citation type="submission" date="2019-07" db="EMBL/GenBank/DDBJ databases">
        <title>Genome sequencing for Formosa sp. PS13.</title>
        <authorList>
            <person name="Park S.-J."/>
        </authorList>
    </citation>
    <scope>NUCLEOTIDE SEQUENCE [LARGE SCALE GENOMIC DNA]</scope>
    <source>
        <strain evidence="2 3">PS13</strain>
    </source>
</reference>
<dbReference type="EMBL" id="CP041637">
    <property type="protein sequence ID" value="QDO95353.1"/>
    <property type="molecule type" value="Genomic_DNA"/>
</dbReference>
<dbReference type="InterPro" id="IPR012336">
    <property type="entry name" value="Thioredoxin-like_fold"/>
</dbReference>
<dbReference type="Proteomes" id="UP000319209">
    <property type="component" value="Chromosome"/>
</dbReference>
<sequence length="472" mass="55472">MKHLYFIFLLSICFTACKKDTNQDKMTCAFLGGEIINPSNNYVVISKENNVLDTVTLDNNNRFLYKINPIDPGLYTFSHGGEIQMIFLEPTDSIVLRLNNLDFDESLVFTGHGAKENNYLINMFLKNELVSNKILKMSQASPEQFEHDLDSIKNEFQNDLNAFKTKYNTSPLFNEIAQANIDYNFYAQKELYPFTSYGKTERKNFESLPKSFYTYRSKIDYNNDKLKNYFPYYSFLKYHFNNIALQRHFTHSNDSVFNNKSLEYNLDKIHLIDSLITNDSIKNSLLKFAAFRYINASNNTEDYLPYLNSYLEKSTSKKNNYQIKNLIESLIKLKPGSTIPNTLVSNEKGNEYQINDFIDGPTAIYFWSYNMKNHFIESHKKIKELRVKYPEIDFIAINIDENKESWVNYLKQHHYSLKNEYRFMTPEKSRQILALNTINRVILVKKDKTIVNSNTNMFSKHFEVELLGLINQ</sequence>
<feature type="domain" description="Thioredoxin-like fold" evidence="1">
    <location>
        <begin position="362"/>
        <end position="449"/>
    </location>
</feature>
<evidence type="ECO:0000259" key="1">
    <source>
        <dbReference type="Pfam" id="PF13905"/>
    </source>
</evidence>
<dbReference type="SUPFAM" id="SSF52833">
    <property type="entry name" value="Thioredoxin-like"/>
    <property type="match status" value="1"/>
</dbReference>
<name>A0A516GV07_9FLAO</name>
<dbReference type="OrthoDB" id="1146847at2"/>
<keyword evidence="3" id="KW-1185">Reference proteome</keyword>
<dbReference type="Gene3D" id="3.40.30.10">
    <property type="entry name" value="Glutaredoxin"/>
    <property type="match status" value="1"/>
</dbReference>